<dbReference type="InterPro" id="IPR056148">
    <property type="entry name" value="NQRA_2nd"/>
</dbReference>
<keyword evidence="1" id="KW-0915">Sodium</keyword>
<dbReference type="KEGG" id="sgn:SGRA_3045"/>
<keyword evidence="4" id="KW-0560">Oxidoreductase</keyword>
<dbReference type="Pfam" id="PF24836">
    <property type="entry name" value="NQRA_2nd"/>
    <property type="match status" value="1"/>
</dbReference>
<organism evidence="4 5">
    <name type="scientific">Saprospira grandis (strain Lewin)</name>
    <dbReference type="NCBI Taxonomy" id="984262"/>
    <lineage>
        <taxon>Bacteria</taxon>
        <taxon>Pseudomonadati</taxon>
        <taxon>Bacteroidota</taxon>
        <taxon>Saprospiria</taxon>
        <taxon>Saprospirales</taxon>
        <taxon>Saprospiraceae</taxon>
        <taxon>Saprospira</taxon>
    </lineage>
</organism>
<protein>
    <recommendedName>
        <fullName evidence="1">Na(+)-translocating NADH-quinone reductase subunit A</fullName>
        <shortName evidence="1">Na(+)-NQR subunit A</shortName>
        <shortName evidence="1">Na(+)-translocating NQR subunit A</shortName>
        <ecNumber evidence="1">7.2.1.1</ecNumber>
    </recommendedName>
    <alternativeName>
        <fullName evidence="1">NQR complex subunit A</fullName>
    </alternativeName>
    <alternativeName>
        <fullName evidence="1">NQR-1 subunit A</fullName>
    </alternativeName>
</protein>
<keyword evidence="1" id="KW-0520">NAD</keyword>
<dbReference type="HAMAP" id="MF_00425">
    <property type="entry name" value="NqrA"/>
    <property type="match status" value="1"/>
</dbReference>
<feature type="domain" description="NqrA N-terminal barrel-sandwich hybrid" evidence="2">
    <location>
        <begin position="69"/>
        <end position="164"/>
    </location>
</feature>
<dbReference type="EC" id="7.2.1.1" evidence="1"/>
<dbReference type="GO" id="GO:0006814">
    <property type="term" value="P:sodium ion transport"/>
    <property type="evidence" value="ECO:0007669"/>
    <property type="project" value="UniProtKB-UniRule"/>
</dbReference>
<keyword evidence="1" id="KW-0406">Ion transport</keyword>
<dbReference type="OrthoDB" id="9774536at2"/>
<reference evidence="4 5" key="1">
    <citation type="journal article" date="2012" name="Stand. Genomic Sci.">
        <title>Complete genome sequencing and analysis of Saprospira grandis str. Lewin, a predatory marine bacterium.</title>
        <authorList>
            <person name="Saw J.H."/>
            <person name="Yuryev A."/>
            <person name="Kanbe M."/>
            <person name="Hou S."/>
            <person name="Young A.G."/>
            <person name="Aizawa S."/>
            <person name="Alam M."/>
        </authorList>
    </citation>
    <scope>NUCLEOTIDE SEQUENCE [LARGE SCALE GENOMIC DNA]</scope>
    <source>
        <strain evidence="4 5">Lewin</strain>
    </source>
</reference>
<comment type="function">
    <text evidence="1">NQR complex catalyzes the reduction of ubiquinone-1 to ubiquinol by two successive reactions, coupled with the transport of Na(+) ions from the cytoplasm to the periplasm. NqrA to NqrE are probably involved in the second step, the conversion of ubisemiquinone to ubiquinol.</text>
</comment>
<keyword evidence="1" id="KW-0830">Ubiquinone</keyword>
<evidence type="ECO:0000256" key="1">
    <source>
        <dbReference type="HAMAP-Rule" id="MF_00425"/>
    </source>
</evidence>
<comment type="subunit">
    <text evidence="1">Composed of six subunits; NqrA, NqrB, NqrC, NqrD, NqrE and NqrF.</text>
</comment>
<keyword evidence="1" id="KW-0813">Transport</keyword>
<dbReference type="EMBL" id="CP002831">
    <property type="protein sequence ID" value="AFC25773.1"/>
    <property type="molecule type" value="Genomic_DNA"/>
</dbReference>
<feature type="domain" description="NqrA second alpha/beta" evidence="3">
    <location>
        <begin position="184"/>
        <end position="333"/>
    </location>
</feature>
<dbReference type="Proteomes" id="UP000007519">
    <property type="component" value="Chromosome"/>
</dbReference>
<evidence type="ECO:0000259" key="3">
    <source>
        <dbReference type="Pfam" id="PF24836"/>
    </source>
</evidence>
<dbReference type="eggNOG" id="COG1726">
    <property type="taxonomic scope" value="Bacteria"/>
</dbReference>
<proteinExistence type="inferred from homology"/>
<dbReference type="InterPro" id="IPR008703">
    <property type="entry name" value="NqrA"/>
</dbReference>
<keyword evidence="5" id="KW-1185">Reference proteome</keyword>
<gene>
    <name evidence="1 4" type="primary">nqrA</name>
    <name evidence="4" type="ordered locus">SGRA_3045</name>
</gene>
<sequence length="547" mass="60093">MTWGIIIAIVLVLFIFTLLTLGDGLLKVTASQAGEDTSGYSVLPSSLQELLGLGKKKGEYVPDDAPVKRLKRGFDVNLAGGPSLGQTGIREVRSATYALKPKDFIGMSPIPKVMPELGATVKAGEPLFYDKKHPEIIYAAPVSGEFIELRRGEKRSINELVILADQGEMQYHKHEDVPNLETASRADLVDFLTASGAWPFLRQRPFDIVADPSMTPKSIFVSTFDTAPWATDANLSVAAKEAAFRKGLEALAMLSATKVHLGVNGMAQQRPSDAFLKADEVEGVEIHYFQGQHPAGNVGVHIHHVDPVLPNGQVVWHTDVHGVLLIGQLLLEGIFDTSKVIAVAGAELPGEEGYYARVHQGIQIAALLEGMADDMTTEKAYVRNAEGQKEEKMVEVRSIRIVSGDLLSGKQVERESFLGFYDDQLSVVKEGNYYELFGWLVPQTGHPTRSRTFPGGFFPDTHYVPDTNTNGEKRAFVMTGEYESVLPMNIYPQHVMRAILAKDFEKMEGLGLLELGEEDIALCEYVCTSKQPLQAILREGLDELRAQ</sequence>
<keyword evidence="1" id="KW-0739">Sodium transport</keyword>
<keyword evidence="1" id="KW-1278">Translocase</keyword>
<evidence type="ECO:0000313" key="5">
    <source>
        <dbReference type="Proteomes" id="UP000007519"/>
    </source>
</evidence>
<dbReference type="NCBIfam" id="NF003761">
    <property type="entry name" value="PRK05352.1-4"/>
    <property type="match status" value="1"/>
</dbReference>
<dbReference type="HOGENOM" id="CLU_046656_0_0_10"/>
<dbReference type="RefSeq" id="WP_015693373.1">
    <property type="nucleotide sequence ID" value="NC_016940.1"/>
</dbReference>
<dbReference type="Pfam" id="PF05896">
    <property type="entry name" value="NQRA_N"/>
    <property type="match status" value="1"/>
</dbReference>
<name>H6KZJ7_SAPGL</name>
<accession>H6KZJ7</accession>
<dbReference type="GO" id="GO:0016655">
    <property type="term" value="F:oxidoreductase activity, acting on NAD(P)H, quinone or similar compound as acceptor"/>
    <property type="evidence" value="ECO:0007669"/>
    <property type="project" value="UniProtKB-UniRule"/>
</dbReference>
<evidence type="ECO:0000259" key="2">
    <source>
        <dbReference type="Pfam" id="PF05896"/>
    </source>
</evidence>
<dbReference type="STRING" id="984262.SGRA_3045"/>
<evidence type="ECO:0000313" key="4">
    <source>
        <dbReference type="EMBL" id="AFC25773.1"/>
    </source>
</evidence>
<comment type="catalytic activity">
    <reaction evidence="1">
        <text>a ubiquinone + n Na(+)(in) + NADH + H(+) = a ubiquinol + n Na(+)(out) + NAD(+)</text>
        <dbReference type="Rhea" id="RHEA:47748"/>
        <dbReference type="Rhea" id="RHEA-COMP:9565"/>
        <dbReference type="Rhea" id="RHEA-COMP:9566"/>
        <dbReference type="ChEBI" id="CHEBI:15378"/>
        <dbReference type="ChEBI" id="CHEBI:16389"/>
        <dbReference type="ChEBI" id="CHEBI:17976"/>
        <dbReference type="ChEBI" id="CHEBI:29101"/>
        <dbReference type="ChEBI" id="CHEBI:57540"/>
        <dbReference type="ChEBI" id="CHEBI:57945"/>
        <dbReference type="EC" id="7.2.1.1"/>
    </reaction>
</comment>
<dbReference type="InterPro" id="IPR056147">
    <property type="entry name" value="NQRA_N"/>
</dbReference>
<dbReference type="PANTHER" id="PTHR37839:SF1">
    <property type="entry name" value="NA(+)-TRANSLOCATING NADH-QUINONE REDUCTASE SUBUNIT A"/>
    <property type="match status" value="1"/>
</dbReference>
<dbReference type="NCBIfam" id="TIGR01936">
    <property type="entry name" value="nqrA"/>
    <property type="match status" value="1"/>
</dbReference>
<comment type="similarity">
    <text evidence="1">Belongs to the NqrA family.</text>
</comment>
<dbReference type="PANTHER" id="PTHR37839">
    <property type="entry name" value="NA(+)-TRANSLOCATING NADH-QUINONE REDUCTASE SUBUNIT A"/>
    <property type="match status" value="1"/>
</dbReference>
<dbReference type="AlphaFoldDB" id="H6KZJ7"/>